<organism evidence="1 2">
    <name type="scientific">Siminovitchia sediminis</name>
    <dbReference type="NCBI Taxonomy" id="1274353"/>
    <lineage>
        <taxon>Bacteria</taxon>
        <taxon>Bacillati</taxon>
        <taxon>Bacillota</taxon>
        <taxon>Bacilli</taxon>
        <taxon>Bacillales</taxon>
        <taxon>Bacillaceae</taxon>
        <taxon>Siminovitchia</taxon>
    </lineage>
</organism>
<reference evidence="2" key="1">
    <citation type="journal article" date="2019" name="Int. J. Syst. Evol. Microbiol.">
        <title>The Global Catalogue of Microorganisms (GCM) 10K type strain sequencing project: providing services to taxonomists for standard genome sequencing and annotation.</title>
        <authorList>
            <consortium name="The Broad Institute Genomics Platform"/>
            <consortium name="The Broad Institute Genome Sequencing Center for Infectious Disease"/>
            <person name="Wu L."/>
            <person name="Ma J."/>
        </authorList>
    </citation>
    <scope>NUCLEOTIDE SEQUENCE [LARGE SCALE GENOMIC DNA]</scope>
    <source>
        <strain evidence="2">CGMCC 1.12295</strain>
    </source>
</reference>
<evidence type="ECO:0000313" key="2">
    <source>
        <dbReference type="Proteomes" id="UP001597301"/>
    </source>
</evidence>
<gene>
    <name evidence="1" type="ORF">ACFSCZ_16715</name>
</gene>
<keyword evidence="2" id="KW-1185">Reference proteome</keyword>
<evidence type="ECO:0000313" key="1">
    <source>
        <dbReference type="EMBL" id="MFD1708357.1"/>
    </source>
</evidence>
<name>A0ABW4KMM5_9BACI</name>
<dbReference type="RefSeq" id="WP_380775556.1">
    <property type="nucleotide sequence ID" value="NZ_JBHUEO010000073.1"/>
</dbReference>
<proteinExistence type="predicted"/>
<dbReference type="EMBL" id="JBHUEO010000073">
    <property type="protein sequence ID" value="MFD1708357.1"/>
    <property type="molecule type" value="Genomic_DNA"/>
</dbReference>
<comment type="caution">
    <text evidence="1">The sequence shown here is derived from an EMBL/GenBank/DDBJ whole genome shotgun (WGS) entry which is preliminary data.</text>
</comment>
<protein>
    <submittedName>
        <fullName evidence="1">Uncharacterized protein</fullName>
    </submittedName>
</protein>
<accession>A0ABW4KMM5</accession>
<sequence>MAESFISPYLPEDFISKHKLLLFFNDIIADILIKADEYDLSSKKIEIENNKIIPDDIESPLDWLIENGYKNVAYDSTKAHVFFSILTDFIYYMHESFSCSERGKITVAYSISRKPIKDNLFYLCWLLVDSEELITNILYKKPQDFDVSRMGIEMKEDIFRKAGQKIEFPMDTDLLVDVIYNKASSKGLSSIWDQSLHIITANKRYPTSVGNLNFIFADEKVWQEHWKTYYDKITYIMTFMIEVSIALFEEIFNADEDTKTINSLVRNMKYDLTFSKEFNAKTYTDLFEVLSFTCDECLKEYELKNGVLMEFIYDYLFTCPYCSHMERVGQYYIV</sequence>
<dbReference type="Proteomes" id="UP001597301">
    <property type="component" value="Unassembled WGS sequence"/>
</dbReference>